<evidence type="ECO:0000313" key="8">
    <source>
        <dbReference type="Proteomes" id="UP000247609"/>
    </source>
</evidence>
<evidence type="ECO:0000256" key="4">
    <source>
        <dbReference type="ARBA" id="ARBA00023136"/>
    </source>
</evidence>
<dbReference type="InterPro" id="IPR036259">
    <property type="entry name" value="MFS_trans_sf"/>
</dbReference>
<dbReference type="EMBL" id="NOXG01000007">
    <property type="protein sequence ID" value="PYD75665.1"/>
    <property type="molecule type" value="Genomic_DNA"/>
</dbReference>
<feature type="transmembrane region" description="Helical" evidence="5">
    <location>
        <begin position="419"/>
        <end position="441"/>
    </location>
</feature>
<dbReference type="PANTHER" id="PTHR23501:SF154">
    <property type="entry name" value="MULTIDRUG-EFFLUX TRANSPORTER RV1634-RELATED"/>
    <property type="match status" value="1"/>
</dbReference>
<evidence type="ECO:0000256" key="1">
    <source>
        <dbReference type="ARBA" id="ARBA00004141"/>
    </source>
</evidence>
<feature type="transmembrane region" description="Helical" evidence="5">
    <location>
        <begin position="453"/>
        <end position="477"/>
    </location>
</feature>
<dbReference type="GO" id="GO:0005886">
    <property type="term" value="C:plasma membrane"/>
    <property type="evidence" value="ECO:0007669"/>
    <property type="project" value="TreeGrafter"/>
</dbReference>
<dbReference type="Proteomes" id="UP000247609">
    <property type="component" value="Unassembled WGS sequence"/>
</dbReference>
<dbReference type="InterPro" id="IPR020846">
    <property type="entry name" value="MFS_dom"/>
</dbReference>
<evidence type="ECO:0000256" key="2">
    <source>
        <dbReference type="ARBA" id="ARBA00022692"/>
    </source>
</evidence>
<feature type="transmembrane region" description="Helical" evidence="5">
    <location>
        <begin position="376"/>
        <end position="398"/>
    </location>
</feature>
<keyword evidence="4 5" id="KW-0472">Membrane</keyword>
<dbReference type="SUPFAM" id="SSF103473">
    <property type="entry name" value="MFS general substrate transporter"/>
    <property type="match status" value="1"/>
</dbReference>
<accession>A0A318Q9V0</accession>
<dbReference type="PROSITE" id="PS50850">
    <property type="entry name" value="MFS"/>
    <property type="match status" value="1"/>
</dbReference>
<feature type="transmembrane region" description="Helical" evidence="5">
    <location>
        <begin position="315"/>
        <end position="334"/>
    </location>
</feature>
<dbReference type="InterPro" id="IPR011701">
    <property type="entry name" value="MFS"/>
</dbReference>
<evidence type="ECO:0000256" key="3">
    <source>
        <dbReference type="ARBA" id="ARBA00022989"/>
    </source>
</evidence>
<feature type="domain" description="Major facilitator superfamily (MFS) profile" evidence="6">
    <location>
        <begin position="31"/>
        <end position="480"/>
    </location>
</feature>
<feature type="transmembrane region" description="Helical" evidence="5">
    <location>
        <begin position="243"/>
        <end position="261"/>
    </location>
</feature>
<protein>
    <submittedName>
        <fullName evidence="7">MFS transporter</fullName>
    </submittedName>
</protein>
<gene>
    <name evidence="7" type="ORF">CFR71_08675</name>
</gene>
<dbReference type="GO" id="GO:0022857">
    <property type="term" value="F:transmembrane transporter activity"/>
    <property type="evidence" value="ECO:0007669"/>
    <property type="project" value="InterPro"/>
</dbReference>
<sequence length="480" mass="49153">MTPDAHTPEPQTAPPPAPAWSALFTGANALRTLILAGGVVLHAVNVYVAATILPSVVHDIGGLEYYAWNTTLFVTASIVGAALSSRALALYGGRGTYGAGAAIFAMGAVTCAMAGSMPVMLAGRTVQGFGGGLLLALSYAMIRIVYDPSLWSRAVGLVSAMWGVATLIGPALGGMFAQARFWRGAFWSLVPVAAGFALLAMAVLPRRAAARTATSTLALGQVGLMAAAVLALSAGGISHDTRSAAMGLAAFVALMVPWAWLERRGRQPLLPAGALQPRSQLCALYLSMGLLAVSVTTSEIFVPLFLQVLHRQSPLMAGYLAASMSAGWSVGSILSAGRHGRTVSRVMMAAPVLGLIGMGMLWALLPAPTAGGWRDVAPICAALVMVGLGVGLAWPHLLTRVLRIAPAGQRDLASTSLTTVQLFCTALAAALAGLVANAAGLDAPGGVAGTASAAWWLFAVFSLCPLACIASVARVLYLSR</sequence>
<dbReference type="Gene3D" id="1.20.1250.20">
    <property type="entry name" value="MFS general substrate transporter like domains"/>
    <property type="match status" value="1"/>
</dbReference>
<dbReference type="Pfam" id="PF07690">
    <property type="entry name" value="MFS_1"/>
    <property type="match status" value="1"/>
</dbReference>
<feature type="transmembrane region" description="Helical" evidence="5">
    <location>
        <begin position="121"/>
        <end position="142"/>
    </location>
</feature>
<comment type="subcellular location">
    <subcellularLocation>
        <location evidence="1">Membrane</location>
        <topology evidence="1">Multi-pass membrane protein</topology>
    </subcellularLocation>
</comment>
<feature type="transmembrane region" description="Helical" evidence="5">
    <location>
        <begin position="282"/>
        <end position="309"/>
    </location>
</feature>
<feature type="transmembrane region" description="Helical" evidence="5">
    <location>
        <begin position="185"/>
        <end position="204"/>
    </location>
</feature>
<evidence type="ECO:0000259" key="6">
    <source>
        <dbReference type="PROSITE" id="PS50850"/>
    </source>
</evidence>
<dbReference type="AlphaFoldDB" id="A0A318Q9V0"/>
<dbReference type="PANTHER" id="PTHR23501">
    <property type="entry name" value="MAJOR FACILITATOR SUPERFAMILY"/>
    <property type="match status" value="1"/>
</dbReference>
<feature type="transmembrane region" description="Helical" evidence="5">
    <location>
        <begin position="154"/>
        <end position="179"/>
    </location>
</feature>
<feature type="transmembrane region" description="Helical" evidence="5">
    <location>
        <begin position="65"/>
        <end position="83"/>
    </location>
</feature>
<evidence type="ECO:0000256" key="5">
    <source>
        <dbReference type="SAM" id="Phobius"/>
    </source>
</evidence>
<feature type="transmembrane region" description="Helical" evidence="5">
    <location>
        <begin position="33"/>
        <end position="53"/>
    </location>
</feature>
<name>A0A318Q9V0_9PROT</name>
<feature type="transmembrane region" description="Helical" evidence="5">
    <location>
        <begin position="95"/>
        <end position="115"/>
    </location>
</feature>
<keyword evidence="3 5" id="KW-1133">Transmembrane helix</keyword>
<keyword evidence="2 5" id="KW-0812">Transmembrane</keyword>
<dbReference type="Gene3D" id="1.20.1720.10">
    <property type="entry name" value="Multidrug resistance protein D"/>
    <property type="match status" value="1"/>
</dbReference>
<proteinExistence type="predicted"/>
<evidence type="ECO:0000313" key="7">
    <source>
        <dbReference type="EMBL" id="PYD75665.1"/>
    </source>
</evidence>
<comment type="caution">
    <text evidence="7">The sequence shown here is derived from an EMBL/GenBank/DDBJ whole genome shotgun (WGS) entry which is preliminary data.</text>
</comment>
<feature type="transmembrane region" description="Helical" evidence="5">
    <location>
        <begin position="346"/>
        <end position="364"/>
    </location>
</feature>
<organism evidence="7 8">
    <name type="scientific">Novacetimonas pomaceti</name>
    <dbReference type="NCBI Taxonomy" id="2021998"/>
    <lineage>
        <taxon>Bacteria</taxon>
        <taxon>Pseudomonadati</taxon>
        <taxon>Pseudomonadota</taxon>
        <taxon>Alphaproteobacteria</taxon>
        <taxon>Acetobacterales</taxon>
        <taxon>Acetobacteraceae</taxon>
        <taxon>Novacetimonas</taxon>
    </lineage>
</organism>
<feature type="transmembrane region" description="Helical" evidence="5">
    <location>
        <begin position="216"/>
        <end position="237"/>
    </location>
</feature>
<reference evidence="7 8" key="1">
    <citation type="submission" date="2017-07" db="EMBL/GenBank/DDBJ databases">
        <title>A draft genome sequence of Komagataeibacter sp. T5K1.</title>
        <authorList>
            <person name="Skraban J."/>
            <person name="Cleenwerck I."/>
            <person name="Vandamme P."/>
            <person name="Trcek J."/>
        </authorList>
    </citation>
    <scope>NUCLEOTIDE SEQUENCE [LARGE SCALE GENOMIC DNA]</scope>
    <source>
        <strain evidence="7 8">T5K1</strain>
    </source>
</reference>